<dbReference type="Proteomes" id="UP000030693">
    <property type="component" value="Unassembled WGS sequence"/>
</dbReference>
<dbReference type="GO" id="GO:0008168">
    <property type="term" value="F:methyltransferase activity"/>
    <property type="evidence" value="ECO:0007669"/>
    <property type="project" value="InterPro"/>
</dbReference>
<evidence type="ECO:0000256" key="1">
    <source>
        <dbReference type="SAM" id="MobiDB-lite"/>
    </source>
</evidence>
<protein>
    <recommendedName>
        <fullName evidence="4">Methyltransferase small domain-containing protein</fullName>
    </recommendedName>
</protein>
<proteinExistence type="predicted"/>
<evidence type="ECO:0000313" key="3">
    <source>
        <dbReference type="Proteomes" id="UP000030693"/>
    </source>
</evidence>
<dbReference type="OrthoDB" id="269872at2759"/>
<keyword evidence="3" id="KW-1185">Reference proteome</keyword>
<feature type="region of interest" description="Disordered" evidence="1">
    <location>
        <begin position="121"/>
        <end position="143"/>
    </location>
</feature>
<gene>
    <name evidence="2" type="ORF">H696_01447</name>
</gene>
<dbReference type="InterPro" id="IPR029063">
    <property type="entry name" value="SAM-dependent_MTases_sf"/>
</dbReference>
<dbReference type="SUPFAM" id="SSF53335">
    <property type="entry name" value="S-adenosyl-L-methionine-dependent methyltransferases"/>
    <property type="match status" value="1"/>
</dbReference>
<dbReference type="PANTHER" id="PTHR18895">
    <property type="entry name" value="HEMK METHYLTRANSFERASE"/>
    <property type="match status" value="1"/>
</dbReference>
<evidence type="ECO:0008006" key="4">
    <source>
        <dbReference type="Google" id="ProtNLM"/>
    </source>
</evidence>
<dbReference type="InterPro" id="IPR050320">
    <property type="entry name" value="N5-glutamine_MTase"/>
</dbReference>
<dbReference type="RefSeq" id="XP_009493618.1">
    <property type="nucleotide sequence ID" value="XM_009495343.1"/>
</dbReference>
<evidence type="ECO:0000313" key="2">
    <source>
        <dbReference type="EMBL" id="KCV72040.1"/>
    </source>
</evidence>
<sequence length="255" mass="25961">MLEAERAISGRRREALAGSHAAGPDTSHALGPAVLGTGVDLSAGALAVARRNAFRLGLGHRCTFLQSDWLARLGAGPAGSPPSPGYDLLLCNPPYIPPGDIATGRVQASVWRHEPASALFPNPLPGRAAPVPEAPAENDAHDDDGLDAVRRIAAARPGRWLAPPRRALPPAATLADIHRAGAGVLLLEIGEGQAATARDILLAADPSLAPVPGVGMLAGAGAFGGGAAMVAAAGPGIVIDYGHIPRLVALYRRRP</sequence>
<name>A0A058ZCA6_FONAL</name>
<organism evidence="2">
    <name type="scientific">Fonticula alba</name>
    <name type="common">Slime mold</name>
    <dbReference type="NCBI Taxonomy" id="691883"/>
    <lineage>
        <taxon>Eukaryota</taxon>
        <taxon>Rotosphaerida</taxon>
        <taxon>Fonticulaceae</taxon>
        <taxon>Fonticula</taxon>
    </lineage>
</organism>
<dbReference type="InterPro" id="IPR002052">
    <property type="entry name" value="DNA_methylase_N6_adenine_CS"/>
</dbReference>
<dbReference type="GeneID" id="20526172"/>
<dbReference type="GO" id="GO:0003676">
    <property type="term" value="F:nucleic acid binding"/>
    <property type="evidence" value="ECO:0007669"/>
    <property type="project" value="InterPro"/>
</dbReference>
<dbReference type="CDD" id="cd02440">
    <property type="entry name" value="AdoMet_MTases"/>
    <property type="match status" value="1"/>
</dbReference>
<dbReference type="AlphaFoldDB" id="A0A058ZCA6"/>
<reference evidence="2" key="1">
    <citation type="submission" date="2013-04" db="EMBL/GenBank/DDBJ databases">
        <title>The Genome Sequence of Fonticula alba ATCC 38817.</title>
        <authorList>
            <consortium name="The Broad Institute Genomics Platform"/>
            <person name="Russ C."/>
            <person name="Cuomo C."/>
            <person name="Burger G."/>
            <person name="Gray M.W."/>
            <person name="Holland P.W.H."/>
            <person name="King N."/>
            <person name="Lang F.B.F."/>
            <person name="Roger A.J."/>
            <person name="Ruiz-Trillo I."/>
            <person name="Brown M."/>
            <person name="Walker B."/>
            <person name="Young S."/>
            <person name="Zeng Q."/>
            <person name="Gargeya S."/>
            <person name="Fitzgerald M."/>
            <person name="Haas B."/>
            <person name="Abouelleil A."/>
            <person name="Allen A.W."/>
            <person name="Alvarado L."/>
            <person name="Arachchi H.M."/>
            <person name="Berlin A.M."/>
            <person name="Chapman S.B."/>
            <person name="Gainer-Dewar J."/>
            <person name="Goldberg J."/>
            <person name="Griggs A."/>
            <person name="Gujja S."/>
            <person name="Hansen M."/>
            <person name="Howarth C."/>
            <person name="Imamovic A."/>
            <person name="Ireland A."/>
            <person name="Larimer J."/>
            <person name="McCowan C."/>
            <person name="Murphy C."/>
            <person name="Pearson M."/>
            <person name="Poon T.W."/>
            <person name="Priest M."/>
            <person name="Roberts A."/>
            <person name="Saif S."/>
            <person name="Shea T."/>
            <person name="Sisk P."/>
            <person name="Sykes S."/>
            <person name="Wortman J."/>
            <person name="Nusbaum C."/>
            <person name="Birren B."/>
        </authorList>
    </citation>
    <scope>NUCLEOTIDE SEQUENCE [LARGE SCALE GENOMIC DNA]</scope>
    <source>
        <strain evidence="2">ATCC 38817</strain>
    </source>
</reference>
<dbReference type="PROSITE" id="PS00092">
    <property type="entry name" value="N6_MTASE"/>
    <property type="match status" value="1"/>
</dbReference>
<accession>A0A058ZCA6</accession>
<dbReference type="EMBL" id="KB932202">
    <property type="protein sequence ID" value="KCV72040.1"/>
    <property type="molecule type" value="Genomic_DNA"/>
</dbReference>
<dbReference type="Gene3D" id="3.40.50.150">
    <property type="entry name" value="Vaccinia Virus protein VP39"/>
    <property type="match status" value="1"/>
</dbReference>
<dbReference type="GO" id="GO:0032259">
    <property type="term" value="P:methylation"/>
    <property type="evidence" value="ECO:0007669"/>
    <property type="project" value="InterPro"/>
</dbReference>
<dbReference type="PANTHER" id="PTHR18895:SF74">
    <property type="entry name" value="MTRF1L RELEASE FACTOR GLUTAMINE METHYLTRANSFERASE"/>
    <property type="match status" value="1"/>
</dbReference>